<evidence type="ECO:0000313" key="1">
    <source>
        <dbReference type="EMBL" id="OWK43200.1"/>
    </source>
</evidence>
<accession>A0A225DP03</accession>
<organism evidence="1 2">
    <name type="scientific">Fimbriiglobus ruber</name>
    <dbReference type="NCBI Taxonomy" id="1908690"/>
    <lineage>
        <taxon>Bacteria</taxon>
        <taxon>Pseudomonadati</taxon>
        <taxon>Planctomycetota</taxon>
        <taxon>Planctomycetia</taxon>
        <taxon>Gemmatales</taxon>
        <taxon>Gemmataceae</taxon>
        <taxon>Fimbriiglobus</taxon>
    </lineage>
</organism>
<evidence type="ECO:0000313" key="2">
    <source>
        <dbReference type="Proteomes" id="UP000214646"/>
    </source>
</evidence>
<sequence length="234" mass="26021">MLLPDKPAAKTDEPVTFTYQFGHPFEHQLFDTMKPTELYVIAPDGAKTDLTATLEKTTADGTDGKKVAGYKFTFTPAKRGDYTLVAVSPEVKVDGEPHPLRDVIKTVLHVQTQNGWDRRVVTGKASAVELSPLTRPYGLTGGMAFQVEAEEPADGDRKPLGRIAIEVEKYNPVPPKDLPDDEFITRTARTTRSGDATVTLGERGWWAVTAVRDRDQVRHRCTLWIHVDDKPHSK</sequence>
<proteinExistence type="predicted"/>
<dbReference type="Proteomes" id="UP000214646">
    <property type="component" value="Unassembled WGS sequence"/>
</dbReference>
<dbReference type="InterPro" id="IPR019613">
    <property type="entry name" value="DUF4198"/>
</dbReference>
<gene>
    <name evidence="1" type="ORF">FRUB_02799</name>
</gene>
<keyword evidence="2" id="KW-1185">Reference proteome</keyword>
<dbReference type="Pfam" id="PF10670">
    <property type="entry name" value="DUF4198"/>
    <property type="match status" value="1"/>
</dbReference>
<dbReference type="AlphaFoldDB" id="A0A225DP03"/>
<reference evidence="2" key="1">
    <citation type="submission" date="2017-06" db="EMBL/GenBank/DDBJ databases">
        <title>Genome analysis of Fimbriiglobus ruber SP5, the first member of the order Planctomycetales with confirmed chitinolytic capability.</title>
        <authorList>
            <person name="Ravin N.V."/>
            <person name="Rakitin A.L."/>
            <person name="Ivanova A.A."/>
            <person name="Beletsky A.V."/>
            <person name="Kulichevskaya I.S."/>
            <person name="Mardanov A.V."/>
            <person name="Dedysh S.N."/>
        </authorList>
    </citation>
    <scope>NUCLEOTIDE SEQUENCE [LARGE SCALE GENOMIC DNA]</scope>
    <source>
        <strain evidence="2">SP5</strain>
    </source>
</reference>
<dbReference type="EMBL" id="NIDE01000004">
    <property type="protein sequence ID" value="OWK43200.1"/>
    <property type="molecule type" value="Genomic_DNA"/>
</dbReference>
<comment type="caution">
    <text evidence="1">The sequence shown here is derived from an EMBL/GenBank/DDBJ whole genome shotgun (WGS) entry which is preliminary data.</text>
</comment>
<protein>
    <submittedName>
        <fullName evidence="1">Additional periplasmic component NikK of nickel ECF transporter</fullName>
    </submittedName>
</protein>
<name>A0A225DP03_9BACT</name>